<proteinExistence type="predicted"/>
<evidence type="ECO:0000313" key="2">
    <source>
        <dbReference type="Proteomes" id="UP000215335"/>
    </source>
</evidence>
<name>A0A232EM16_9HYME</name>
<protein>
    <submittedName>
        <fullName evidence="1">Uncharacterized protein</fullName>
    </submittedName>
</protein>
<sequence length="100" mass="11468">MVHLLYGGDKSRVATHNKYLVRVGSLDNNYWCNIQALDQNIICADVPTVTEGSWLQELKSLNLFWSDSTTVVTWLNKVDNWSIFVANRVKEIREITEPGQ</sequence>
<gene>
    <name evidence="1" type="ORF">TSAR_001856</name>
</gene>
<dbReference type="Proteomes" id="UP000215335">
    <property type="component" value="Unassembled WGS sequence"/>
</dbReference>
<reference evidence="1 2" key="1">
    <citation type="journal article" date="2017" name="Curr. Biol.">
        <title>The Evolution of Venom by Co-option of Single-Copy Genes.</title>
        <authorList>
            <person name="Martinson E.O."/>
            <person name="Mrinalini"/>
            <person name="Kelkar Y.D."/>
            <person name="Chang C.H."/>
            <person name="Werren J.H."/>
        </authorList>
    </citation>
    <scope>NUCLEOTIDE SEQUENCE [LARGE SCALE GENOMIC DNA]</scope>
    <source>
        <strain evidence="1 2">Alberta</strain>
        <tissue evidence="1">Whole body</tissue>
    </source>
</reference>
<organism evidence="1 2">
    <name type="scientific">Trichomalopsis sarcophagae</name>
    <dbReference type="NCBI Taxonomy" id="543379"/>
    <lineage>
        <taxon>Eukaryota</taxon>
        <taxon>Metazoa</taxon>
        <taxon>Ecdysozoa</taxon>
        <taxon>Arthropoda</taxon>
        <taxon>Hexapoda</taxon>
        <taxon>Insecta</taxon>
        <taxon>Pterygota</taxon>
        <taxon>Neoptera</taxon>
        <taxon>Endopterygota</taxon>
        <taxon>Hymenoptera</taxon>
        <taxon>Apocrita</taxon>
        <taxon>Proctotrupomorpha</taxon>
        <taxon>Chalcidoidea</taxon>
        <taxon>Pteromalidae</taxon>
        <taxon>Pteromalinae</taxon>
        <taxon>Trichomalopsis</taxon>
    </lineage>
</organism>
<accession>A0A232EM16</accession>
<keyword evidence="2" id="KW-1185">Reference proteome</keyword>
<evidence type="ECO:0000313" key="1">
    <source>
        <dbReference type="EMBL" id="OXU19381.1"/>
    </source>
</evidence>
<dbReference type="EMBL" id="NNAY01003457">
    <property type="protein sequence ID" value="OXU19381.1"/>
    <property type="molecule type" value="Genomic_DNA"/>
</dbReference>
<comment type="caution">
    <text evidence="1">The sequence shown here is derived from an EMBL/GenBank/DDBJ whole genome shotgun (WGS) entry which is preliminary data.</text>
</comment>
<dbReference type="AlphaFoldDB" id="A0A232EM16"/>